<proteinExistence type="predicted"/>
<dbReference type="EMBL" id="MT939241">
    <property type="protein sequence ID" value="QOC57532.1"/>
    <property type="molecule type" value="Genomic_DNA"/>
</dbReference>
<name>A0A7L7SM51_9CAUD</name>
<reference evidence="1 2" key="1">
    <citation type="submission" date="2020-08" db="EMBL/GenBank/DDBJ databases">
        <authorList>
            <person name="Canfield G.S."/>
            <person name="Duerkop B.A."/>
        </authorList>
    </citation>
    <scope>NUCLEOTIDE SEQUENCE [LARGE SCALE GENOMIC DNA]</scope>
</reference>
<keyword evidence="2" id="KW-1185">Reference proteome</keyword>
<gene>
    <name evidence="1" type="ORF">phi9183_ORF039</name>
</gene>
<accession>A0A7L7SM51</accession>
<evidence type="ECO:0000313" key="2">
    <source>
        <dbReference type="Proteomes" id="UP000516647"/>
    </source>
</evidence>
<dbReference type="Proteomes" id="UP000516647">
    <property type="component" value="Segment"/>
</dbReference>
<protein>
    <submittedName>
        <fullName evidence="1">Uncharacterized protein</fullName>
    </submittedName>
</protein>
<evidence type="ECO:0000313" key="1">
    <source>
        <dbReference type="EMBL" id="QOC57532.1"/>
    </source>
</evidence>
<sequence>MWYDFERVGSRAILDESKFRHPIYNRTFIDDDCEKIIDHVDVYREREKIHIIQKDLQEQSKNIKFIYDCRDETYYVIRYDFENPKNTFYCPIKAFFIEEEIIDRGFTRNYQTAQRGCFMLLGYHEENEDIGLTSISCVKIIEHNKKIYSFVDQYDNENRIYEFNYKEEIL</sequence>
<organism evidence="1 2">
    <name type="scientific">Enterococcus phage 9183</name>
    <dbReference type="NCBI Taxonomy" id="2763102"/>
    <lineage>
        <taxon>Viruses</taxon>
        <taxon>Duplodnaviria</taxon>
        <taxon>Heunggongvirae</taxon>
        <taxon>Uroviricota</taxon>
        <taxon>Caudoviricetes</taxon>
        <taxon>Andrewesvirinae</taxon>
        <taxon>Denvervirus</taxon>
        <taxon>Denvervirus dv9183</taxon>
    </lineage>
</organism>